<dbReference type="InterPro" id="IPR011333">
    <property type="entry name" value="SKP1/BTB/POZ_sf"/>
</dbReference>
<dbReference type="Proteomes" id="UP001164746">
    <property type="component" value="Chromosome 10"/>
</dbReference>
<dbReference type="Gene3D" id="3.30.710.10">
    <property type="entry name" value="Potassium Channel Kv1.1, Chain A"/>
    <property type="match status" value="1"/>
</dbReference>
<name>A0ABY7F743_MYAAR</name>
<dbReference type="SUPFAM" id="SSF54695">
    <property type="entry name" value="POZ domain"/>
    <property type="match status" value="1"/>
</dbReference>
<accession>A0ABY7F743</accession>
<dbReference type="EMBL" id="CP111021">
    <property type="protein sequence ID" value="WAR18018.1"/>
    <property type="molecule type" value="Genomic_DNA"/>
</dbReference>
<evidence type="ECO:0000313" key="3">
    <source>
        <dbReference type="Proteomes" id="UP001164746"/>
    </source>
</evidence>
<keyword evidence="3" id="KW-1185">Reference proteome</keyword>
<evidence type="ECO:0000313" key="2">
    <source>
        <dbReference type="EMBL" id="WAR18018.1"/>
    </source>
</evidence>
<dbReference type="InterPro" id="IPR000210">
    <property type="entry name" value="BTB/POZ_dom"/>
</dbReference>
<evidence type="ECO:0000259" key="1">
    <source>
        <dbReference type="Pfam" id="PF00651"/>
    </source>
</evidence>
<reference evidence="2" key="1">
    <citation type="submission" date="2022-11" db="EMBL/GenBank/DDBJ databases">
        <title>Centuries of genome instability and evolution in soft-shell clam transmissible cancer (bioRxiv).</title>
        <authorList>
            <person name="Hart S.F.M."/>
            <person name="Yonemitsu M.A."/>
            <person name="Giersch R.M."/>
            <person name="Beal B.F."/>
            <person name="Arriagada G."/>
            <person name="Davis B.W."/>
            <person name="Ostrander E.A."/>
            <person name="Goff S.P."/>
            <person name="Metzger M.J."/>
        </authorList>
    </citation>
    <scope>NUCLEOTIDE SEQUENCE</scope>
    <source>
        <strain evidence="2">MELC-2E11</strain>
        <tissue evidence="2">Siphon/mantle</tissue>
    </source>
</reference>
<organism evidence="2 3">
    <name type="scientific">Mya arenaria</name>
    <name type="common">Soft-shell clam</name>
    <dbReference type="NCBI Taxonomy" id="6604"/>
    <lineage>
        <taxon>Eukaryota</taxon>
        <taxon>Metazoa</taxon>
        <taxon>Spiralia</taxon>
        <taxon>Lophotrochozoa</taxon>
        <taxon>Mollusca</taxon>
        <taxon>Bivalvia</taxon>
        <taxon>Autobranchia</taxon>
        <taxon>Heteroconchia</taxon>
        <taxon>Euheterodonta</taxon>
        <taxon>Imparidentia</taxon>
        <taxon>Neoheterodontei</taxon>
        <taxon>Myida</taxon>
        <taxon>Myoidea</taxon>
        <taxon>Myidae</taxon>
        <taxon>Mya</taxon>
    </lineage>
</organism>
<protein>
    <recommendedName>
        <fullName evidence="1">BTB domain-containing protein</fullName>
    </recommendedName>
</protein>
<feature type="domain" description="BTB" evidence="1">
    <location>
        <begin position="15"/>
        <end position="61"/>
    </location>
</feature>
<dbReference type="Pfam" id="PF00651">
    <property type="entry name" value="BTB"/>
    <property type="match status" value="1"/>
</dbReference>
<sequence>MERAKLKPAKVNACSDAVGSVLEFCYTGQLYVSADQWEPVYSVASCLQVYAALELMKQKLAGNLDFPLGASTIGIR</sequence>
<proteinExistence type="predicted"/>
<gene>
    <name evidence="2" type="ORF">MAR_032612</name>
</gene>